<gene>
    <name evidence="1" type="ORF">BS101_02760</name>
</gene>
<dbReference type="OrthoDB" id="1935691at2"/>
<proteinExistence type="predicted"/>
<name>A0A1L5F3Z5_CLOKL</name>
<dbReference type="AlphaFoldDB" id="A0A1L5F3Z5"/>
<accession>A0A1L5F3Z5</accession>
<evidence type="ECO:0000313" key="2">
    <source>
        <dbReference type="Proteomes" id="UP000184604"/>
    </source>
</evidence>
<dbReference type="EMBL" id="CP018335">
    <property type="protein sequence ID" value="APM37741.1"/>
    <property type="molecule type" value="Genomic_DNA"/>
</dbReference>
<dbReference type="RefSeq" id="WP_073537427.1">
    <property type="nucleotide sequence ID" value="NZ_CP018335.1"/>
</dbReference>
<protein>
    <submittedName>
        <fullName evidence="1">Uncharacterized protein</fullName>
    </submittedName>
</protein>
<organism evidence="1 2">
    <name type="scientific">Clostridium kluyveri</name>
    <dbReference type="NCBI Taxonomy" id="1534"/>
    <lineage>
        <taxon>Bacteria</taxon>
        <taxon>Bacillati</taxon>
        <taxon>Bacillota</taxon>
        <taxon>Clostridia</taxon>
        <taxon>Eubacteriales</taxon>
        <taxon>Clostridiaceae</taxon>
        <taxon>Clostridium</taxon>
    </lineage>
</organism>
<sequence>MSEVKRQNITIDPEAFEDFCKYAGRKGIKISTWGTMKMREFVEEEKALEELKKSNLERRRFIFEYRKGFSVSFY</sequence>
<reference evidence="1 2" key="1">
    <citation type="submission" date="2016-12" db="EMBL/GenBank/DDBJ databases">
        <title>Complete genome sequence of Clostridium kluyveri JZZ isolated from the pit mud of a Chinese flavor liquor-making factory.</title>
        <authorList>
            <person name="Wang Y."/>
        </authorList>
    </citation>
    <scope>NUCLEOTIDE SEQUENCE [LARGE SCALE GENOMIC DNA]</scope>
    <source>
        <strain evidence="1 2">JZZ</strain>
    </source>
</reference>
<evidence type="ECO:0000313" key="1">
    <source>
        <dbReference type="EMBL" id="APM37741.1"/>
    </source>
</evidence>
<dbReference type="Proteomes" id="UP000184604">
    <property type="component" value="Chromosome"/>
</dbReference>